<sequence length="350" mass="38849">MTLTSTPTSPPPANDTFGAMLICALVAMSLYGITTLQTYFYFFNYGLDHIGTKALVGVVWALDTVHSALMCFAMYQYLIVGCVHPEIFESGLWLVCSIKTRLFLFKVPPEGRYLALSPVTIHFSMFLHKTHPYLPHSVVSPPSSKSLISVPIACIVVCHFAFGIDTVIRFSIKKKFALLSEVTDDTVIPFGIFAILSDISIAFALVLLLRRKRSGFEDTNSLIKKLVAYAINRCILTSVLAVLQVILFMSFPNSMYAFAFDFIIGKLYVNSLLASLNSRKSLRRKKSPGVGSTRSSTRFSTVLYTMQTYSGAAQYESPIRVASGPRMAFHNTDTTTGSQSIDERRRSMNV</sequence>
<dbReference type="InterPro" id="IPR045339">
    <property type="entry name" value="DUF6534"/>
</dbReference>
<organism evidence="4 5">
    <name type="scientific">Rhodocollybia butyracea</name>
    <dbReference type="NCBI Taxonomy" id="206335"/>
    <lineage>
        <taxon>Eukaryota</taxon>
        <taxon>Fungi</taxon>
        <taxon>Dikarya</taxon>
        <taxon>Basidiomycota</taxon>
        <taxon>Agaricomycotina</taxon>
        <taxon>Agaricomycetes</taxon>
        <taxon>Agaricomycetidae</taxon>
        <taxon>Agaricales</taxon>
        <taxon>Marasmiineae</taxon>
        <taxon>Omphalotaceae</taxon>
        <taxon>Rhodocollybia</taxon>
    </lineage>
</organism>
<dbReference type="PANTHER" id="PTHR40465:SF1">
    <property type="entry name" value="DUF6534 DOMAIN-CONTAINING PROTEIN"/>
    <property type="match status" value="1"/>
</dbReference>
<keyword evidence="2" id="KW-0472">Membrane</keyword>
<feature type="transmembrane region" description="Helical" evidence="2">
    <location>
        <begin position="188"/>
        <end position="209"/>
    </location>
</feature>
<dbReference type="EMBL" id="JADNRY010000053">
    <property type="protein sequence ID" value="KAF9069248.1"/>
    <property type="molecule type" value="Genomic_DNA"/>
</dbReference>
<dbReference type="Proteomes" id="UP000772434">
    <property type="component" value="Unassembled WGS sequence"/>
</dbReference>
<feature type="region of interest" description="Disordered" evidence="1">
    <location>
        <begin position="331"/>
        <end position="350"/>
    </location>
</feature>
<reference evidence="4" key="1">
    <citation type="submission" date="2020-11" db="EMBL/GenBank/DDBJ databases">
        <authorList>
            <consortium name="DOE Joint Genome Institute"/>
            <person name="Ahrendt S."/>
            <person name="Riley R."/>
            <person name="Andreopoulos W."/>
            <person name="Labutti K."/>
            <person name="Pangilinan J."/>
            <person name="Ruiz-Duenas F.J."/>
            <person name="Barrasa J.M."/>
            <person name="Sanchez-Garcia M."/>
            <person name="Camarero S."/>
            <person name="Miyauchi S."/>
            <person name="Serrano A."/>
            <person name="Linde D."/>
            <person name="Babiker R."/>
            <person name="Drula E."/>
            <person name="Ayuso-Fernandez I."/>
            <person name="Pacheco R."/>
            <person name="Padilla G."/>
            <person name="Ferreira P."/>
            <person name="Barriuso J."/>
            <person name="Kellner H."/>
            <person name="Castanera R."/>
            <person name="Alfaro M."/>
            <person name="Ramirez L."/>
            <person name="Pisabarro A.G."/>
            <person name="Kuo A."/>
            <person name="Tritt A."/>
            <person name="Lipzen A."/>
            <person name="He G."/>
            <person name="Yan M."/>
            <person name="Ng V."/>
            <person name="Cullen D."/>
            <person name="Martin F."/>
            <person name="Rosso M.-N."/>
            <person name="Henrissat B."/>
            <person name="Hibbett D."/>
            <person name="Martinez A.T."/>
            <person name="Grigoriev I.V."/>
        </authorList>
    </citation>
    <scope>NUCLEOTIDE SEQUENCE</scope>
    <source>
        <strain evidence="4">AH 40177</strain>
    </source>
</reference>
<comment type="caution">
    <text evidence="4">The sequence shown here is derived from an EMBL/GenBank/DDBJ whole genome shotgun (WGS) entry which is preliminary data.</text>
</comment>
<feature type="compositionally biased region" description="Basic and acidic residues" evidence="1">
    <location>
        <begin position="341"/>
        <end position="350"/>
    </location>
</feature>
<feature type="compositionally biased region" description="Polar residues" evidence="1">
    <location>
        <begin position="331"/>
        <end position="340"/>
    </location>
</feature>
<feature type="domain" description="DUF6534" evidence="3">
    <location>
        <begin position="195"/>
        <end position="281"/>
    </location>
</feature>
<feature type="transmembrane region" description="Helical" evidence="2">
    <location>
        <begin position="230"/>
        <end position="249"/>
    </location>
</feature>
<keyword evidence="2" id="KW-1133">Transmembrane helix</keyword>
<keyword evidence="5" id="KW-1185">Reference proteome</keyword>
<protein>
    <recommendedName>
        <fullName evidence="3">DUF6534 domain-containing protein</fullName>
    </recommendedName>
</protein>
<dbReference type="Pfam" id="PF20152">
    <property type="entry name" value="DUF6534"/>
    <property type="match status" value="1"/>
</dbReference>
<evidence type="ECO:0000313" key="5">
    <source>
        <dbReference type="Proteomes" id="UP000772434"/>
    </source>
</evidence>
<name>A0A9P5PSK7_9AGAR</name>
<feature type="transmembrane region" description="Helical" evidence="2">
    <location>
        <begin position="54"/>
        <end position="78"/>
    </location>
</feature>
<gene>
    <name evidence="4" type="ORF">BDP27DRAFT_1421219</name>
</gene>
<evidence type="ECO:0000313" key="4">
    <source>
        <dbReference type="EMBL" id="KAF9069248.1"/>
    </source>
</evidence>
<evidence type="ECO:0000256" key="1">
    <source>
        <dbReference type="SAM" id="MobiDB-lite"/>
    </source>
</evidence>
<evidence type="ECO:0000256" key="2">
    <source>
        <dbReference type="SAM" id="Phobius"/>
    </source>
</evidence>
<feature type="transmembrane region" description="Helical" evidence="2">
    <location>
        <begin position="17"/>
        <end position="42"/>
    </location>
</feature>
<dbReference type="OrthoDB" id="3012488at2759"/>
<keyword evidence="2" id="KW-0812">Transmembrane</keyword>
<dbReference type="PANTHER" id="PTHR40465">
    <property type="entry name" value="CHROMOSOME 1, WHOLE GENOME SHOTGUN SEQUENCE"/>
    <property type="match status" value="1"/>
</dbReference>
<feature type="transmembrane region" description="Helical" evidence="2">
    <location>
        <begin position="255"/>
        <end position="276"/>
    </location>
</feature>
<evidence type="ECO:0000259" key="3">
    <source>
        <dbReference type="Pfam" id="PF20152"/>
    </source>
</evidence>
<dbReference type="AlphaFoldDB" id="A0A9P5PSK7"/>
<accession>A0A9P5PSK7</accession>
<proteinExistence type="predicted"/>
<feature type="transmembrane region" description="Helical" evidence="2">
    <location>
        <begin position="147"/>
        <end position="168"/>
    </location>
</feature>